<evidence type="ECO:0000313" key="3">
    <source>
        <dbReference type="Proteomes" id="UP000029488"/>
    </source>
</evidence>
<dbReference type="RefSeq" id="WP_044005868.1">
    <property type="nucleotide sequence ID" value="NZ_CP007648.1"/>
</dbReference>
<accession>A0A089QLC5</accession>
<gene>
    <name evidence="2" type="ORF">A8C52_11400</name>
    <name evidence="1" type="ORF">LSJ_3120c</name>
</gene>
<evidence type="ECO:0000313" key="1">
    <source>
        <dbReference type="EMBL" id="AIR11736.1"/>
    </source>
</evidence>
<dbReference type="AlphaFoldDB" id="A0A089QLC5"/>
<organism evidence="1 3">
    <name type="scientific">Ligilactobacillus salivarius</name>
    <dbReference type="NCBI Taxonomy" id="1624"/>
    <lineage>
        <taxon>Bacteria</taxon>
        <taxon>Bacillati</taxon>
        <taxon>Bacillota</taxon>
        <taxon>Bacilli</taxon>
        <taxon>Lactobacillales</taxon>
        <taxon>Lactobacillaceae</taxon>
        <taxon>Ligilactobacillus</taxon>
    </lineage>
</organism>
<dbReference type="EMBL" id="LXZO01000153">
    <property type="protein sequence ID" value="PAY43362.1"/>
    <property type="molecule type" value="Genomic_DNA"/>
</dbReference>
<geneLocation type="plasmid" evidence="1 3">
    <name>pMP1046B</name>
</geneLocation>
<dbReference type="Proteomes" id="UP000218139">
    <property type="component" value="Unassembled WGS sequence"/>
</dbReference>
<evidence type="ECO:0000313" key="4">
    <source>
        <dbReference type="Proteomes" id="UP000218139"/>
    </source>
</evidence>
<keyword evidence="1" id="KW-0614">Plasmid</keyword>
<dbReference type="Proteomes" id="UP000029488">
    <property type="component" value="Plasmid pMP1046B"/>
</dbReference>
<sequence>MKLLNDLQKGIIDTVDVVVDSKVSRLNIPQTYVGVVVQDPEGYKCIVEINKVERTCTLPEHLHNWISKDDIVYVQDAMGNGQEWVVTGSSGSTRKQTMVISNNQEGKGDLVSGVTKFADDNGNLTDNDLVIN</sequence>
<reference evidence="1 3" key="1">
    <citation type="journal article" date="2014" name="BMC Genomics">
        <title>Unusual genome complexity in Lactobacillus salivarius JCM1046.</title>
        <authorList>
            <person name="Raftis E.J."/>
            <person name="Forde B.M."/>
            <person name="Claesson M.J."/>
            <person name="O'Toole P.W."/>
        </authorList>
    </citation>
    <scope>NUCLEOTIDE SEQUENCE [LARGE SCALE GENOMIC DNA]</scope>
    <source>
        <strain evidence="1 3">JCM1046</strain>
        <plasmid evidence="1 3">pMP1046B</plasmid>
    </source>
</reference>
<protein>
    <submittedName>
        <fullName evidence="1">Uncharacterized protein</fullName>
    </submittedName>
</protein>
<dbReference type="KEGG" id="lsj:LSJ_3120c"/>
<proteinExistence type="predicted"/>
<reference evidence="2 4" key="2">
    <citation type="submission" date="2016-05" db="EMBL/GenBank/DDBJ databases">
        <authorList>
            <person name="Lee J.-Y."/>
            <person name="Kim E.B."/>
            <person name="Choi Y.-J."/>
        </authorList>
    </citation>
    <scope>NUCLEOTIDE SEQUENCE [LARGE SCALE GENOMIC DNA]</scope>
    <source>
        <strain evidence="2 4">KLA006</strain>
    </source>
</reference>
<dbReference type="EMBL" id="CP007648">
    <property type="protein sequence ID" value="AIR11736.1"/>
    <property type="molecule type" value="Genomic_DNA"/>
</dbReference>
<evidence type="ECO:0000313" key="2">
    <source>
        <dbReference type="EMBL" id="PAY43362.1"/>
    </source>
</evidence>
<name>A0A089QLC5_9LACO</name>